<dbReference type="InterPro" id="IPR013786">
    <property type="entry name" value="AcylCoA_DH/ox_N"/>
</dbReference>
<comment type="similarity">
    <text evidence="2 6">Belongs to the acyl-CoA dehydrogenase family.</text>
</comment>
<dbReference type="InterPro" id="IPR009075">
    <property type="entry name" value="AcylCo_DH/oxidase_C"/>
</dbReference>
<comment type="caution">
    <text evidence="10">The sequence shown here is derived from an EMBL/GenBank/DDBJ whole genome shotgun (WGS) entry which is preliminary data.</text>
</comment>
<dbReference type="InterPro" id="IPR046373">
    <property type="entry name" value="Acyl-CoA_Oxase/DH_mid-dom_sf"/>
</dbReference>
<dbReference type="InterPro" id="IPR036250">
    <property type="entry name" value="AcylCo_DH-like_C"/>
</dbReference>
<feature type="domain" description="Acyl-CoA dehydrogenase/oxidase N-terminal" evidence="9">
    <location>
        <begin position="61"/>
        <end position="132"/>
    </location>
</feature>
<accession>A0ABW9FPU0</accession>
<dbReference type="InterPro" id="IPR037069">
    <property type="entry name" value="AcylCoA_DH/ox_N_sf"/>
</dbReference>
<feature type="domain" description="Acyl-CoA dehydrogenase/oxidase C-terminal" evidence="7">
    <location>
        <begin position="241"/>
        <end position="379"/>
    </location>
</feature>
<reference evidence="10 11" key="1">
    <citation type="submission" date="2023-11" db="EMBL/GenBank/DDBJ databases">
        <authorList>
            <person name="Val-Calvo J."/>
            <person name="Scortti M."/>
            <person name="Vazquez-Boland J."/>
        </authorList>
    </citation>
    <scope>NUCLEOTIDE SEQUENCE [LARGE SCALE GENOMIC DNA]</scope>
    <source>
        <strain evidence="10 11">DSM 46662</strain>
    </source>
</reference>
<dbReference type="Proteomes" id="UP001629744">
    <property type="component" value="Unassembled WGS sequence"/>
</dbReference>
<dbReference type="InterPro" id="IPR009100">
    <property type="entry name" value="AcylCoA_DH/oxidase_NM_dom_sf"/>
</dbReference>
<evidence type="ECO:0000259" key="8">
    <source>
        <dbReference type="Pfam" id="PF02770"/>
    </source>
</evidence>
<protein>
    <submittedName>
        <fullName evidence="10">Acyl-CoA dehydrogenase family protein</fullName>
    </submittedName>
</protein>
<keyword evidence="3 6" id="KW-0285">Flavoprotein</keyword>
<sequence length="390" mass="42384">MDFADSPADLAYRERAAAWLAANAPAFEEPDTGRLSVFGARTTKESVRHVEQALAWQARKYADGWAGIGIPEEYGGAGGDVPQKLLFAEEEGRHRLPLDAQSVTMGMIVPTLSRWGTAEQRERYLTPLLAGKQLSCQLFSEPDAGSDLAAIRTTARRTADGWRINGQKIWTSYAQYASFGYLLARSEDAPRHHGLTAFLVDLKQPGVTVRPLKQATGAHTFNEVFFDDAVVAADAVLGEPGQGWEVAMTTLMAERYSLEPEIVCAQPLLEMLGTSTHVTDPTIRRQLADVHTIQHILGILKLRLRTAANEGRPPGPEGSITKLLSTDGQYLAADTAIRALGPDGVLENSWTELLTGALGLRIGGGTDEIMKNVIAERVLGLPREPRVGQH</sequence>
<dbReference type="InterPro" id="IPR006091">
    <property type="entry name" value="Acyl-CoA_Oxase/DH_mid-dom"/>
</dbReference>
<dbReference type="Pfam" id="PF02771">
    <property type="entry name" value="Acyl-CoA_dh_N"/>
    <property type="match status" value="1"/>
</dbReference>
<evidence type="ECO:0000256" key="5">
    <source>
        <dbReference type="ARBA" id="ARBA00023002"/>
    </source>
</evidence>
<keyword evidence="5 6" id="KW-0560">Oxidoreductase</keyword>
<dbReference type="EMBL" id="JBDLNU010000001">
    <property type="protein sequence ID" value="MFM1726780.1"/>
    <property type="molecule type" value="Genomic_DNA"/>
</dbReference>
<dbReference type="PANTHER" id="PTHR43292">
    <property type="entry name" value="ACYL-COA DEHYDROGENASE"/>
    <property type="match status" value="1"/>
</dbReference>
<dbReference type="Gene3D" id="1.10.540.10">
    <property type="entry name" value="Acyl-CoA dehydrogenase/oxidase, N-terminal domain"/>
    <property type="match status" value="1"/>
</dbReference>
<feature type="domain" description="Acyl-CoA oxidase/dehydrogenase middle" evidence="8">
    <location>
        <begin position="136"/>
        <end position="228"/>
    </location>
</feature>
<evidence type="ECO:0000259" key="7">
    <source>
        <dbReference type="Pfam" id="PF00441"/>
    </source>
</evidence>
<evidence type="ECO:0000256" key="2">
    <source>
        <dbReference type="ARBA" id="ARBA00009347"/>
    </source>
</evidence>
<dbReference type="SUPFAM" id="SSF47203">
    <property type="entry name" value="Acyl-CoA dehydrogenase C-terminal domain-like"/>
    <property type="match status" value="1"/>
</dbReference>
<dbReference type="SUPFAM" id="SSF56645">
    <property type="entry name" value="Acyl-CoA dehydrogenase NM domain-like"/>
    <property type="match status" value="1"/>
</dbReference>
<proteinExistence type="inferred from homology"/>
<dbReference type="Gene3D" id="2.40.110.10">
    <property type="entry name" value="Butyryl-CoA Dehydrogenase, subunit A, domain 2"/>
    <property type="match status" value="1"/>
</dbReference>
<dbReference type="RefSeq" id="WP_348609684.1">
    <property type="nucleotide sequence ID" value="NZ_CP157276.1"/>
</dbReference>
<gene>
    <name evidence="10" type="ORF">ABEU19_000219</name>
</gene>
<dbReference type="PANTHER" id="PTHR43292:SF4">
    <property type="entry name" value="ACYL-COA DEHYDROGENASE FADE34"/>
    <property type="match status" value="1"/>
</dbReference>
<dbReference type="InterPro" id="IPR052161">
    <property type="entry name" value="Mycobact_Acyl-CoA_DH"/>
</dbReference>
<keyword evidence="4 6" id="KW-0274">FAD</keyword>
<dbReference type="Gene3D" id="1.20.140.10">
    <property type="entry name" value="Butyryl-CoA Dehydrogenase, subunit A, domain 3"/>
    <property type="match status" value="1"/>
</dbReference>
<keyword evidence="11" id="KW-1185">Reference proteome</keyword>
<organism evidence="10 11">
    <name type="scientific">Prescottella soli</name>
    <dbReference type="NCBI Taxonomy" id="1543852"/>
    <lineage>
        <taxon>Bacteria</taxon>
        <taxon>Bacillati</taxon>
        <taxon>Actinomycetota</taxon>
        <taxon>Actinomycetes</taxon>
        <taxon>Mycobacteriales</taxon>
        <taxon>Nocardiaceae</taxon>
        <taxon>Prescottella</taxon>
    </lineage>
</organism>
<evidence type="ECO:0000313" key="11">
    <source>
        <dbReference type="Proteomes" id="UP001629744"/>
    </source>
</evidence>
<dbReference type="Pfam" id="PF00441">
    <property type="entry name" value="Acyl-CoA_dh_1"/>
    <property type="match status" value="1"/>
</dbReference>
<name>A0ABW9FPU0_9NOCA</name>
<evidence type="ECO:0000256" key="4">
    <source>
        <dbReference type="ARBA" id="ARBA00022827"/>
    </source>
</evidence>
<comment type="cofactor">
    <cofactor evidence="1 6">
        <name>FAD</name>
        <dbReference type="ChEBI" id="CHEBI:57692"/>
    </cofactor>
</comment>
<evidence type="ECO:0000256" key="1">
    <source>
        <dbReference type="ARBA" id="ARBA00001974"/>
    </source>
</evidence>
<evidence type="ECO:0000256" key="6">
    <source>
        <dbReference type="RuleBase" id="RU362125"/>
    </source>
</evidence>
<evidence type="ECO:0000256" key="3">
    <source>
        <dbReference type="ARBA" id="ARBA00022630"/>
    </source>
</evidence>
<evidence type="ECO:0000259" key="9">
    <source>
        <dbReference type="Pfam" id="PF02771"/>
    </source>
</evidence>
<evidence type="ECO:0000313" key="10">
    <source>
        <dbReference type="EMBL" id="MFM1726780.1"/>
    </source>
</evidence>
<dbReference type="Pfam" id="PF02770">
    <property type="entry name" value="Acyl-CoA_dh_M"/>
    <property type="match status" value="1"/>
</dbReference>